<evidence type="ECO:0000256" key="1">
    <source>
        <dbReference type="ARBA" id="ARBA00005251"/>
    </source>
</evidence>
<dbReference type="SUPFAM" id="SSF54211">
    <property type="entry name" value="Ribosomal protein S5 domain 2-like"/>
    <property type="match status" value="1"/>
</dbReference>
<dbReference type="NCBIfam" id="NF001099">
    <property type="entry name" value="PRK00132.1"/>
    <property type="match status" value="1"/>
</dbReference>
<dbReference type="GO" id="GO:0003735">
    <property type="term" value="F:structural constituent of ribosome"/>
    <property type="evidence" value="ECO:0007669"/>
    <property type="project" value="InterPro"/>
</dbReference>
<gene>
    <name evidence="4" type="primary">rps9</name>
</gene>
<reference evidence="6" key="1">
    <citation type="journal article" date="2018" name="Sci. Rep.">
        <title>Dynamic evolution of inverted repeats in Euglenophyta plastid genomes.</title>
        <authorList>
            <person name="Karnkowska A."/>
            <person name="Bennett M.S."/>
            <person name="Triemer R.E."/>
        </authorList>
    </citation>
    <scope>NUCLEOTIDE SEQUENCE</scope>
</reference>
<dbReference type="GO" id="GO:0006412">
    <property type="term" value="P:translation"/>
    <property type="evidence" value="ECO:0007669"/>
    <property type="project" value="UniProtKB-UniRule"/>
</dbReference>
<comment type="similarity">
    <text evidence="1 4 5">Belongs to the universal ribosomal protein uS9 family.</text>
</comment>
<dbReference type="FunFam" id="3.30.230.10:FF:000001">
    <property type="entry name" value="30S ribosomal protein S9"/>
    <property type="match status" value="1"/>
</dbReference>
<dbReference type="InterPro" id="IPR020574">
    <property type="entry name" value="Ribosomal_uS9_CS"/>
</dbReference>
<dbReference type="EMBL" id="MH898672">
    <property type="protein sequence ID" value="AYQ93613.1"/>
    <property type="molecule type" value="Genomic_DNA"/>
</dbReference>
<dbReference type="Pfam" id="PF00380">
    <property type="entry name" value="Ribosomal_S9"/>
    <property type="match status" value="1"/>
</dbReference>
<keyword evidence="6" id="KW-0934">Plastid</keyword>
<proteinExistence type="inferred from homology"/>
<dbReference type="PROSITE" id="PS00360">
    <property type="entry name" value="RIBOSOMAL_S9"/>
    <property type="match status" value="1"/>
</dbReference>
<dbReference type="Gene3D" id="3.30.230.10">
    <property type="match status" value="1"/>
</dbReference>
<dbReference type="GO" id="GO:0009507">
    <property type="term" value="C:chloroplast"/>
    <property type="evidence" value="ECO:0007669"/>
    <property type="project" value="UniProtKB-SubCell"/>
</dbReference>
<dbReference type="InterPro" id="IPR014721">
    <property type="entry name" value="Ribsml_uS5_D2-typ_fold_subgr"/>
</dbReference>
<dbReference type="AlphaFoldDB" id="A0A3G3LLM8"/>
<name>A0A3G3LLM8_9EUGL</name>
<dbReference type="HAMAP" id="MF_00532_B">
    <property type="entry name" value="Ribosomal_uS9_B"/>
    <property type="match status" value="1"/>
</dbReference>
<organism evidence="6">
    <name type="scientific">Lepocinclis steinii</name>
    <dbReference type="NCBI Taxonomy" id="459226"/>
    <lineage>
        <taxon>Eukaryota</taxon>
        <taxon>Discoba</taxon>
        <taxon>Euglenozoa</taxon>
        <taxon>Euglenida</taxon>
        <taxon>Spirocuta</taxon>
        <taxon>Euglenophyceae</taxon>
        <taxon>Euglenales</taxon>
        <taxon>Phacaceae</taxon>
        <taxon>Lepocinclis</taxon>
    </lineage>
</organism>
<dbReference type="PANTHER" id="PTHR21569">
    <property type="entry name" value="RIBOSOMAL PROTEIN S9"/>
    <property type="match status" value="1"/>
</dbReference>
<dbReference type="InterPro" id="IPR020568">
    <property type="entry name" value="Ribosomal_Su5_D2-typ_SF"/>
</dbReference>
<dbReference type="InterPro" id="IPR000754">
    <property type="entry name" value="Ribosomal_uS9"/>
</dbReference>
<keyword evidence="2 4" id="KW-0689">Ribosomal protein</keyword>
<dbReference type="GO" id="GO:0015935">
    <property type="term" value="C:small ribosomal subunit"/>
    <property type="evidence" value="ECO:0007669"/>
    <property type="project" value="UniProtKB-ARBA"/>
</dbReference>
<evidence type="ECO:0000256" key="4">
    <source>
        <dbReference type="HAMAP-Rule" id="MF_00532"/>
    </source>
</evidence>
<protein>
    <recommendedName>
        <fullName evidence="4">Small ribosomal subunit protein uS9c</fullName>
    </recommendedName>
</protein>
<evidence type="ECO:0000256" key="5">
    <source>
        <dbReference type="RuleBase" id="RU003815"/>
    </source>
</evidence>
<keyword evidence="6" id="KW-0150">Chloroplast</keyword>
<dbReference type="InterPro" id="IPR023035">
    <property type="entry name" value="Ribosomal_uS9_bac/plastid"/>
</dbReference>
<evidence type="ECO:0000256" key="2">
    <source>
        <dbReference type="ARBA" id="ARBA00022980"/>
    </source>
</evidence>
<sequence>MEKSNLYKNVGRRKSSIAKVNIISGSGNIIVNDRSVEDYFQNNSKSRLFFSSPLSSLGIQEKFDIVVKTNGGGVNGQAQAIKLAISRVLCQLINKENSDKLKSEGFLSRDCRCKERKKYGLKKARKAPQFSKR</sequence>
<comment type="subcellular location">
    <subcellularLocation>
        <location evidence="4">Plastid</location>
        <location evidence="4">Chloroplast</location>
    </subcellularLocation>
</comment>
<dbReference type="GO" id="GO:0003723">
    <property type="term" value="F:RNA binding"/>
    <property type="evidence" value="ECO:0007669"/>
    <property type="project" value="TreeGrafter"/>
</dbReference>
<evidence type="ECO:0000313" key="6">
    <source>
        <dbReference type="EMBL" id="AYQ93613.1"/>
    </source>
</evidence>
<accession>A0A3G3LLM8</accession>
<geneLocation type="chloroplast" evidence="6"/>
<evidence type="ECO:0000256" key="3">
    <source>
        <dbReference type="ARBA" id="ARBA00023274"/>
    </source>
</evidence>
<keyword evidence="3 4" id="KW-0687">Ribonucleoprotein</keyword>
<dbReference type="PANTHER" id="PTHR21569:SF1">
    <property type="entry name" value="SMALL RIBOSOMAL SUBUNIT PROTEIN US9M"/>
    <property type="match status" value="1"/>
</dbReference>